<evidence type="ECO:0000313" key="1">
    <source>
        <dbReference type="EMBL" id="NMD89410.1"/>
    </source>
</evidence>
<dbReference type="Proteomes" id="UP000576225">
    <property type="component" value="Unassembled WGS sequence"/>
</dbReference>
<sequence length="78" mass="8532">MVDLRNKRLNILKKKQATGSGKAFFSKLGILCNIQVSKSSAVCAAAESYSAAPVWPEDQFQIDMSQIEKLANDDIVLS</sequence>
<proteinExistence type="predicted"/>
<comment type="caution">
    <text evidence="1">The sequence shown here is derived from an EMBL/GenBank/DDBJ whole genome shotgun (WGS) entry which is preliminary data.</text>
</comment>
<reference evidence="1 2" key="1">
    <citation type="submission" date="2020-04" db="EMBL/GenBank/DDBJ databases">
        <authorList>
            <person name="Hitch T.C.A."/>
            <person name="Wylensek D."/>
            <person name="Clavel T."/>
        </authorList>
    </citation>
    <scope>NUCLEOTIDE SEQUENCE [LARGE SCALE GENOMIC DNA]</scope>
    <source>
        <strain evidence="1 2">COR2-253-APC-1A</strain>
    </source>
</reference>
<organism evidence="1 2">
    <name type="scientific">Victivallis vadensis</name>
    <dbReference type="NCBI Taxonomy" id="172901"/>
    <lineage>
        <taxon>Bacteria</taxon>
        <taxon>Pseudomonadati</taxon>
        <taxon>Lentisphaerota</taxon>
        <taxon>Lentisphaeria</taxon>
        <taxon>Victivallales</taxon>
        <taxon>Victivallaceae</taxon>
        <taxon>Victivallis</taxon>
    </lineage>
</organism>
<dbReference type="EMBL" id="JABAEW010000120">
    <property type="protein sequence ID" value="NMD89410.1"/>
    <property type="molecule type" value="Genomic_DNA"/>
</dbReference>
<dbReference type="RefSeq" id="WP_168964304.1">
    <property type="nucleotide sequence ID" value="NZ_JABAEW010000120.1"/>
</dbReference>
<evidence type="ECO:0000313" key="2">
    <source>
        <dbReference type="Proteomes" id="UP000576225"/>
    </source>
</evidence>
<protein>
    <submittedName>
        <fullName evidence="1">Uncharacterized protein</fullName>
    </submittedName>
</protein>
<gene>
    <name evidence="1" type="ORF">HF882_22760</name>
</gene>
<accession>A0A848B708</accession>
<dbReference type="AlphaFoldDB" id="A0A848B708"/>
<name>A0A848B708_9BACT</name>